<dbReference type="STRING" id="212717.CTC_02443"/>
<evidence type="ECO:0000256" key="3">
    <source>
        <dbReference type="ARBA" id="ARBA00019010"/>
    </source>
</evidence>
<evidence type="ECO:0000256" key="6">
    <source>
        <dbReference type="ARBA" id="ARBA00022723"/>
    </source>
</evidence>
<dbReference type="GO" id="GO:0002949">
    <property type="term" value="P:tRNA threonylcarbamoyladenosine modification"/>
    <property type="evidence" value="ECO:0007669"/>
    <property type="project" value="InterPro"/>
</dbReference>
<accession>Q891D6</accession>
<evidence type="ECO:0000313" key="11">
    <source>
        <dbReference type="EMBL" id="AAO36909.1"/>
    </source>
</evidence>
<keyword evidence="11" id="KW-0378">Hydrolase</keyword>
<keyword evidence="6" id="KW-0479">Metal-binding</keyword>
<dbReference type="KEGG" id="ctc:CTC_02443"/>
<evidence type="ECO:0000256" key="5">
    <source>
        <dbReference type="ARBA" id="ARBA00022694"/>
    </source>
</evidence>
<evidence type="ECO:0000256" key="4">
    <source>
        <dbReference type="ARBA" id="ARBA00022490"/>
    </source>
</evidence>
<name>Q891D6_CLOTE</name>
<dbReference type="PANTHER" id="PTHR33540">
    <property type="entry name" value="TRNA THREONYLCARBAMOYLADENOSINE BIOSYNTHESIS PROTEIN TSAE"/>
    <property type="match status" value="1"/>
</dbReference>
<evidence type="ECO:0000256" key="9">
    <source>
        <dbReference type="ARBA" id="ARBA00022842"/>
    </source>
</evidence>
<sequence length="163" mass="18594">MIIYKIKAGTHMIFTVNSVDETISIGEQIGKLAHAGDIICLEGDLGTGKTHLTKGIAKGLGIHNTITSPTFNIVNEYEGRLKFYHFDVYRVNDPDEIYAIGFDEYIFSDAVTVIEWSNYIKELIPEEYMNILVEKNSKNDFNSRKITITPYGKRYNYIKEISL</sequence>
<comment type="subcellular location">
    <subcellularLocation>
        <location evidence="1">Cytoplasm</location>
    </subcellularLocation>
</comment>
<evidence type="ECO:0000313" key="12">
    <source>
        <dbReference type="Proteomes" id="UP000001412"/>
    </source>
</evidence>
<evidence type="ECO:0000256" key="2">
    <source>
        <dbReference type="ARBA" id="ARBA00007599"/>
    </source>
</evidence>
<dbReference type="Gene3D" id="3.40.50.300">
    <property type="entry name" value="P-loop containing nucleotide triphosphate hydrolases"/>
    <property type="match status" value="1"/>
</dbReference>
<evidence type="ECO:0000256" key="7">
    <source>
        <dbReference type="ARBA" id="ARBA00022741"/>
    </source>
</evidence>
<dbReference type="FunFam" id="3.40.50.300:FF:000777">
    <property type="entry name" value="tRNA (N6-adenosine(37)-N6)-threonylcarbamoyltransferase complex ATPase TsaE"/>
    <property type="match status" value="1"/>
</dbReference>
<dbReference type="InterPro" id="IPR003442">
    <property type="entry name" value="T6A_TsaE"/>
</dbReference>
<dbReference type="AlphaFoldDB" id="Q891D6"/>
<dbReference type="Pfam" id="PF02367">
    <property type="entry name" value="TsaE"/>
    <property type="match status" value="1"/>
</dbReference>
<dbReference type="Proteomes" id="UP000001412">
    <property type="component" value="Chromosome"/>
</dbReference>
<evidence type="ECO:0000256" key="8">
    <source>
        <dbReference type="ARBA" id="ARBA00022840"/>
    </source>
</evidence>
<reference evidence="11 12" key="1">
    <citation type="journal article" date="2003" name="Proc. Natl. Acad. Sci. U.S.A.">
        <title>The genome sequence of Clostridium tetani, the causative agent of tetanus disease.</title>
        <authorList>
            <person name="Brueggemann H."/>
            <person name="Baumer S."/>
            <person name="Fricke W.F."/>
            <person name="Wiezer A."/>
            <person name="Liesegang H."/>
            <person name="Decker I."/>
            <person name="Herzberg C."/>
            <person name="Martinez-Arias R."/>
            <person name="Merkl R."/>
            <person name="Henne A."/>
            <person name="Gottschalk G."/>
        </authorList>
    </citation>
    <scope>NUCLEOTIDE SEQUENCE [LARGE SCALE GENOMIC DNA]</scope>
    <source>
        <strain evidence="12">Massachusetts / E88</strain>
    </source>
</reference>
<dbReference type="GO" id="GO:0016787">
    <property type="term" value="F:hydrolase activity"/>
    <property type="evidence" value="ECO:0007669"/>
    <property type="project" value="UniProtKB-KW"/>
</dbReference>
<dbReference type="EMBL" id="AE015927">
    <property type="protein sequence ID" value="AAO36909.1"/>
    <property type="molecule type" value="Genomic_DNA"/>
</dbReference>
<keyword evidence="4" id="KW-0963">Cytoplasm</keyword>
<proteinExistence type="inferred from homology"/>
<evidence type="ECO:0000256" key="1">
    <source>
        <dbReference type="ARBA" id="ARBA00004496"/>
    </source>
</evidence>
<keyword evidence="12" id="KW-1185">Reference proteome</keyword>
<dbReference type="GO" id="GO:0005737">
    <property type="term" value="C:cytoplasm"/>
    <property type="evidence" value="ECO:0007669"/>
    <property type="project" value="UniProtKB-SubCell"/>
</dbReference>
<gene>
    <name evidence="11" type="ordered locus">CTC_02443</name>
</gene>
<dbReference type="InterPro" id="IPR027417">
    <property type="entry name" value="P-loop_NTPase"/>
</dbReference>
<keyword evidence="5" id="KW-0819">tRNA processing</keyword>
<dbReference type="GO" id="GO:0005524">
    <property type="term" value="F:ATP binding"/>
    <property type="evidence" value="ECO:0007669"/>
    <property type="project" value="UniProtKB-KW"/>
</dbReference>
<dbReference type="NCBIfam" id="TIGR00150">
    <property type="entry name" value="T6A_YjeE"/>
    <property type="match status" value="1"/>
</dbReference>
<dbReference type="PANTHER" id="PTHR33540:SF2">
    <property type="entry name" value="TRNA THREONYLCARBAMOYLADENOSINE BIOSYNTHESIS PROTEIN TSAE"/>
    <property type="match status" value="1"/>
</dbReference>
<dbReference type="GO" id="GO:0046872">
    <property type="term" value="F:metal ion binding"/>
    <property type="evidence" value="ECO:0007669"/>
    <property type="project" value="UniProtKB-KW"/>
</dbReference>
<evidence type="ECO:0000256" key="10">
    <source>
        <dbReference type="ARBA" id="ARBA00032441"/>
    </source>
</evidence>
<protein>
    <recommendedName>
        <fullName evidence="3">tRNA threonylcarbamoyladenosine biosynthesis protein TsaE</fullName>
    </recommendedName>
    <alternativeName>
        <fullName evidence="10">t(6)A37 threonylcarbamoyladenosine biosynthesis protein TsaE</fullName>
    </alternativeName>
</protein>
<organism evidence="11 12">
    <name type="scientific">Clostridium tetani (strain Massachusetts / E88)</name>
    <dbReference type="NCBI Taxonomy" id="212717"/>
    <lineage>
        <taxon>Bacteria</taxon>
        <taxon>Bacillati</taxon>
        <taxon>Bacillota</taxon>
        <taxon>Clostridia</taxon>
        <taxon>Eubacteriales</taxon>
        <taxon>Clostridiaceae</taxon>
        <taxon>Clostridium</taxon>
    </lineage>
</organism>
<dbReference type="SUPFAM" id="SSF52540">
    <property type="entry name" value="P-loop containing nucleoside triphosphate hydrolases"/>
    <property type="match status" value="1"/>
</dbReference>
<keyword evidence="8" id="KW-0067">ATP-binding</keyword>
<dbReference type="HOGENOM" id="CLU_087829_5_0_9"/>
<comment type="similarity">
    <text evidence="2">Belongs to the TsaE family.</text>
</comment>
<keyword evidence="9" id="KW-0460">Magnesium</keyword>
<keyword evidence="7" id="KW-0547">Nucleotide-binding</keyword>